<dbReference type="GeneID" id="24128019"/>
<organism evidence="1 2">
    <name type="scientific">Saprolegnia parasitica (strain CBS 223.65)</name>
    <dbReference type="NCBI Taxonomy" id="695850"/>
    <lineage>
        <taxon>Eukaryota</taxon>
        <taxon>Sar</taxon>
        <taxon>Stramenopiles</taxon>
        <taxon>Oomycota</taxon>
        <taxon>Saprolegniomycetes</taxon>
        <taxon>Saprolegniales</taxon>
        <taxon>Saprolegniaceae</taxon>
        <taxon>Saprolegnia</taxon>
    </lineage>
</organism>
<dbReference type="VEuPathDB" id="FungiDB:SPRG_05630"/>
<keyword evidence="2" id="KW-1185">Reference proteome</keyword>
<sequence>MATPAPPATFTVMRSRVTEADLMAAIREFKRRGANGDDVDLLIAQNVLLRRWLDGPYSSGAVFRATYDGDVITKTTRGDIYITTVPGEVHQEAIRLLGRVVDDALTDTPLECVMGVYYDHAGHVRTPDLAVQQTNPVLDDPNSHLPRCMIEVTVTHRTSFNRHDLDTRALFDEFPPLQTVLVVVLYPLRDAATLDPNMNPILAQMPALAVLYRRFGNNIAITDAMSCGNVALDDGVYLPGHIQVRNEVAAMAAELPQVIERQPHDQGPSITLLGDDLYRATNEHGHIIQGLLPDYPVHLATTIATSIRTGFKVATRANALAALAAAGQAAAEQAAAAAPNVGRRNHRYNLRH</sequence>
<gene>
    <name evidence="1" type="ORF">SPRG_05630</name>
</gene>
<dbReference type="KEGG" id="spar:SPRG_05630"/>
<dbReference type="AlphaFoldDB" id="A0A067CGT8"/>
<evidence type="ECO:0000313" key="2">
    <source>
        <dbReference type="Proteomes" id="UP000030745"/>
    </source>
</evidence>
<dbReference type="EMBL" id="KK583205">
    <property type="protein sequence ID" value="KDO29678.1"/>
    <property type="molecule type" value="Genomic_DNA"/>
</dbReference>
<protein>
    <submittedName>
        <fullName evidence="1">Uncharacterized protein</fullName>
    </submittedName>
</protein>
<evidence type="ECO:0000313" key="1">
    <source>
        <dbReference type="EMBL" id="KDO29678.1"/>
    </source>
</evidence>
<accession>A0A067CGT8</accession>
<proteinExistence type="predicted"/>
<dbReference type="Proteomes" id="UP000030745">
    <property type="component" value="Unassembled WGS sequence"/>
</dbReference>
<name>A0A067CGT8_SAPPC</name>
<reference evidence="1 2" key="1">
    <citation type="journal article" date="2013" name="PLoS Genet.">
        <title>Distinctive expansion of potential virulence genes in the genome of the oomycete fish pathogen Saprolegnia parasitica.</title>
        <authorList>
            <person name="Jiang R.H."/>
            <person name="de Bruijn I."/>
            <person name="Haas B.J."/>
            <person name="Belmonte R."/>
            <person name="Lobach L."/>
            <person name="Christie J."/>
            <person name="van den Ackerveken G."/>
            <person name="Bottin A."/>
            <person name="Bulone V."/>
            <person name="Diaz-Moreno S.M."/>
            <person name="Dumas B."/>
            <person name="Fan L."/>
            <person name="Gaulin E."/>
            <person name="Govers F."/>
            <person name="Grenville-Briggs L.J."/>
            <person name="Horner N.R."/>
            <person name="Levin J.Z."/>
            <person name="Mammella M."/>
            <person name="Meijer H.J."/>
            <person name="Morris P."/>
            <person name="Nusbaum C."/>
            <person name="Oome S."/>
            <person name="Phillips A.J."/>
            <person name="van Rooyen D."/>
            <person name="Rzeszutek E."/>
            <person name="Saraiva M."/>
            <person name="Secombes C.J."/>
            <person name="Seidl M.F."/>
            <person name="Snel B."/>
            <person name="Stassen J.H."/>
            <person name="Sykes S."/>
            <person name="Tripathy S."/>
            <person name="van den Berg H."/>
            <person name="Vega-Arreguin J.C."/>
            <person name="Wawra S."/>
            <person name="Young S.K."/>
            <person name="Zeng Q."/>
            <person name="Dieguez-Uribeondo J."/>
            <person name="Russ C."/>
            <person name="Tyler B.M."/>
            <person name="van West P."/>
        </authorList>
    </citation>
    <scope>NUCLEOTIDE SEQUENCE [LARGE SCALE GENOMIC DNA]</scope>
    <source>
        <strain evidence="1 2">CBS 223.65</strain>
    </source>
</reference>
<dbReference type="RefSeq" id="XP_012199736.1">
    <property type="nucleotide sequence ID" value="XM_012344346.1"/>
</dbReference>
<dbReference type="OMA" id="FGNNIAI"/>